<dbReference type="Proteomes" id="UP000828251">
    <property type="component" value="Unassembled WGS sequence"/>
</dbReference>
<dbReference type="EMBL" id="JAIQCV010000010">
    <property type="protein sequence ID" value="KAH1056624.1"/>
    <property type="molecule type" value="Genomic_DNA"/>
</dbReference>
<keyword evidence="2" id="KW-1185">Reference proteome</keyword>
<dbReference type="AlphaFoldDB" id="A0A9D3UTC7"/>
<gene>
    <name evidence="1" type="ORF">J1N35_034689</name>
</gene>
<protein>
    <submittedName>
        <fullName evidence="1">Uncharacterized protein</fullName>
    </submittedName>
</protein>
<organism evidence="1 2">
    <name type="scientific">Gossypium stocksii</name>
    <dbReference type="NCBI Taxonomy" id="47602"/>
    <lineage>
        <taxon>Eukaryota</taxon>
        <taxon>Viridiplantae</taxon>
        <taxon>Streptophyta</taxon>
        <taxon>Embryophyta</taxon>
        <taxon>Tracheophyta</taxon>
        <taxon>Spermatophyta</taxon>
        <taxon>Magnoliopsida</taxon>
        <taxon>eudicotyledons</taxon>
        <taxon>Gunneridae</taxon>
        <taxon>Pentapetalae</taxon>
        <taxon>rosids</taxon>
        <taxon>malvids</taxon>
        <taxon>Malvales</taxon>
        <taxon>Malvaceae</taxon>
        <taxon>Malvoideae</taxon>
        <taxon>Gossypium</taxon>
    </lineage>
</organism>
<reference evidence="1 2" key="1">
    <citation type="journal article" date="2021" name="Plant Biotechnol. J.">
        <title>Multi-omics assisted identification of the key and species-specific regulatory components of drought-tolerant mechanisms in Gossypium stocksii.</title>
        <authorList>
            <person name="Yu D."/>
            <person name="Ke L."/>
            <person name="Zhang D."/>
            <person name="Wu Y."/>
            <person name="Sun Y."/>
            <person name="Mei J."/>
            <person name="Sun J."/>
            <person name="Sun Y."/>
        </authorList>
    </citation>
    <scope>NUCLEOTIDE SEQUENCE [LARGE SCALE GENOMIC DNA]</scope>
    <source>
        <strain evidence="2">cv. E1</strain>
        <tissue evidence="1">Leaf</tissue>
    </source>
</reference>
<proteinExistence type="predicted"/>
<sequence>MISSHKEVMSRHPRSCVAHRGQYAQLQGIFRGVSQHRRQPWNSSILLPMLLHPMLCVATQGPVSS</sequence>
<evidence type="ECO:0000313" key="2">
    <source>
        <dbReference type="Proteomes" id="UP000828251"/>
    </source>
</evidence>
<comment type="caution">
    <text evidence="1">The sequence shown here is derived from an EMBL/GenBank/DDBJ whole genome shotgun (WGS) entry which is preliminary data.</text>
</comment>
<name>A0A9D3UTC7_9ROSI</name>
<evidence type="ECO:0000313" key="1">
    <source>
        <dbReference type="EMBL" id="KAH1056624.1"/>
    </source>
</evidence>
<accession>A0A9D3UTC7</accession>